<evidence type="ECO:0000313" key="9">
    <source>
        <dbReference type="Proteomes" id="UP000095564"/>
    </source>
</evidence>
<dbReference type="GO" id="GO:0016020">
    <property type="term" value="C:membrane"/>
    <property type="evidence" value="ECO:0007669"/>
    <property type="project" value="UniProtKB-SubCell"/>
</dbReference>
<gene>
    <name evidence="7" type="ORF">ERS852520_02372</name>
    <name evidence="6" type="ORF">ERS852571_02723</name>
</gene>
<evidence type="ECO:0000256" key="4">
    <source>
        <dbReference type="ARBA" id="ARBA00023136"/>
    </source>
</evidence>
<evidence type="ECO:0000256" key="1">
    <source>
        <dbReference type="ARBA" id="ARBA00004141"/>
    </source>
</evidence>
<keyword evidence="3 5" id="KW-1133">Transmembrane helix</keyword>
<dbReference type="EMBL" id="CZAU01000024">
    <property type="protein sequence ID" value="CUP85595.1"/>
    <property type="molecule type" value="Genomic_DNA"/>
</dbReference>
<evidence type="ECO:0000313" key="8">
    <source>
        <dbReference type="Proteomes" id="UP000095553"/>
    </source>
</evidence>
<sequence>MGEIIVAVFGIYLILQMIIGYRRGLIKSMLNLASWILTFAIAYKGAAYFKEIVIQNVPEIQGTIVTDRIAYMIAYMGLMIVCKIIFSVVIRFANKVTRVPGVGFINKVAGAALGLIKGSLIIMVVVFFISLMPHVGMESEYAQIVGGSEVMQTMVETNPLEQMIKQQIQIEIQKLLQQ</sequence>
<reference evidence="8 9" key="1">
    <citation type="submission" date="2015-09" db="EMBL/GenBank/DDBJ databases">
        <authorList>
            <consortium name="Pathogen Informatics"/>
        </authorList>
    </citation>
    <scope>NUCLEOTIDE SEQUENCE [LARGE SCALE GENOMIC DNA]</scope>
    <source>
        <strain evidence="7 9">2789STDY5834908</strain>
        <strain evidence="6 8">2789STDY5834959</strain>
    </source>
</reference>
<accession>A0A173UEA0</accession>
<dbReference type="Proteomes" id="UP000095564">
    <property type="component" value="Unassembled WGS sequence"/>
</dbReference>
<dbReference type="RefSeq" id="WP_055073360.1">
    <property type="nucleotide sequence ID" value="NZ_CYXY01000021.1"/>
</dbReference>
<dbReference type="OrthoDB" id="2054803at2"/>
<dbReference type="PANTHER" id="PTHR37306:SF1">
    <property type="entry name" value="COLICIN V PRODUCTION PROTEIN"/>
    <property type="match status" value="1"/>
</dbReference>
<evidence type="ECO:0000313" key="6">
    <source>
        <dbReference type="EMBL" id="CUN13342.1"/>
    </source>
</evidence>
<keyword evidence="2 5" id="KW-0812">Transmembrane</keyword>
<name>A0A173UEA0_ANAHA</name>
<keyword evidence="4 5" id="KW-0472">Membrane</keyword>
<dbReference type="Pfam" id="PF02674">
    <property type="entry name" value="Colicin_V"/>
    <property type="match status" value="1"/>
</dbReference>
<dbReference type="InterPro" id="IPR003825">
    <property type="entry name" value="Colicin-V_CvpA"/>
</dbReference>
<proteinExistence type="predicted"/>
<feature type="transmembrane region" description="Helical" evidence="5">
    <location>
        <begin position="69"/>
        <end position="92"/>
    </location>
</feature>
<evidence type="ECO:0000256" key="2">
    <source>
        <dbReference type="ARBA" id="ARBA00022692"/>
    </source>
</evidence>
<organism evidence="6 8">
    <name type="scientific">Anaerostipes hadrus</name>
    <dbReference type="NCBI Taxonomy" id="649756"/>
    <lineage>
        <taxon>Bacteria</taxon>
        <taxon>Bacillati</taxon>
        <taxon>Bacillota</taxon>
        <taxon>Clostridia</taxon>
        <taxon>Lachnospirales</taxon>
        <taxon>Lachnospiraceae</taxon>
        <taxon>Anaerostipes</taxon>
    </lineage>
</organism>
<evidence type="ECO:0000256" key="3">
    <source>
        <dbReference type="ARBA" id="ARBA00022989"/>
    </source>
</evidence>
<dbReference type="PANTHER" id="PTHR37306">
    <property type="entry name" value="COLICIN V PRODUCTION PROTEIN"/>
    <property type="match status" value="1"/>
</dbReference>
<dbReference type="EMBL" id="CYXY01000021">
    <property type="protein sequence ID" value="CUN13342.1"/>
    <property type="molecule type" value="Genomic_DNA"/>
</dbReference>
<feature type="transmembrane region" description="Helical" evidence="5">
    <location>
        <begin position="6"/>
        <end position="22"/>
    </location>
</feature>
<comment type="subcellular location">
    <subcellularLocation>
        <location evidence="1">Membrane</location>
        <topology evidence="1">Multi-pass membrane protein</topology>
    </subcellularLocation>
</comment>
<dbReference type="GO" id="GO:0009403">
    <property type="term" value="P:toxin biosynthetic process"/>
    <property type="evidence" value="ECO:0007669"/>
    <property type="project" value="InterPro"/>
</dbReference>
<feature type="transmembrane region" description="Helical" evidence="5">
    <location>
        <begin position="104"/>
        <end position="129"/>
    </location>
</feature>
<evidence type="ECO:0000256" key="5">
    <source>
        <dbReference type="SAM" id="Phobius"/>
    </source>
</evidence>
<protein>
    <submittedName>
        <fullName evidence="6">Colicin V production protein</fullName>
    </submittedName>
</protein>
<evidence type="ECO:0000313" key="7">
    <source>
        <dbReference type="EMBL" id="CUP85595.1"/>
    </source>
</evidence>
<dbReference type="Proteomes" id="UP000095553">
    <property type="component" value="Unassembled WGS sequence"/>
</dbReference>
<dbReference type="AlphaFoldDB" id="A0A173UEA0"/>